<keyword evidence="4" id="KW-1185">Reference proteome</keyword>
<gene>
    <name evidence="3" type="ORF">ACFSB2_17040</name>
</gene>
<dbReference type="SUPFAM" id="SSF51735">
    <property type="entry name" value="NAD(P)-binding Rossmann-fold domains"/>
    <property type="match status" value="1"/>
</dbReference>
<organism evidence="3 4">
    <name type="scientific">Alicyclobacillus fodiniaquatilis</name>
    <dbReference type="NCBI Taxonomy" id="1661150"/>
    <lineage>
        <taxon>Bacteria</taxon>
        <taxon>Bacillati</taxon>
        <taxon>Bacillota</taxon>
        <taxon>Bacilli</taxon>
        <taxon>Bacillales</taxon>
        <taxon>Alicyclobacillaceae</taxon>
        <taxon>Alicyclobacillus</taxon>
    </lineage>
</organism>
<evidence type="ECO:0000256" key="1">
    <source>
        <dbReference type="ARBA" id="ARBA00006484"/>
    </source>
</evidence>
<evidence type="ECO:0000313" key="3">
    <source>
        <dbReference type="EMBL" id="MFD1676410.1"/>
    </source>
</evidence>
<protein>
    <submittedName>
        <fullName evidence="3">SDR family NAD(P)-dependent oxidoreductase</fullName>
        <ecNumber evidence="3">1.1.1.-</ecNumber>
    </submittedName>
</protein>
<sequence>MQEQTKVVFITGSGRGIGSGIALAFAERGYDIVLHDRQTHEGLDAIEQQVRQSGRRVSVLIGDLMDKDVPAQLVDNAFAQMGRLDVVVNNAGITIFQPFQTTTFDQLTRVYQTDFLAPYLCAQRAAQVMIQNGTKGSIVNIASVHHERANDGDSVYGPMKAALVRTTESMAYELAPYGIRVNAVSPGLTLRAEPTGEYAKRVEQVEACIPLRRAGRVFDVAKAVAWLASDEAEYITGANLRVDGGMNLPLTRALVDGRQVFF</sequence>
<evidence type="ECO:0000313" key="4">
    <source>
        <dbReference type="Proteomes" id="UP001597079"/>
    </source>
</evidence>
<dbReference type="PRINTS" id="PR00081">
    <property type="entry name" value="GDHRDH"/>
</dbReference>
<comment type="caution">
    <text evidence="3">The sequence shown here is derived from an EMBL/GenBank/DDBJ whole genome shotgun (WGS) entry which is preliminary data.</text>
</comment>
<dbReference type="InterPro" id="IPR002347">
    <property type="entry name" value="SDR_fam"/>
</dbReference>
<dbReference type="EC" id="1.1.1.-" evidence="3"/>
<dbReference type="Pfam" id="PF13561">
    <property type="entry name" value="adh_short_C2"/>
    <property type="match status" value="1"/>
</dbReference>
<keyword evidence="2 3" id="KW-0560">Oxidoreductase</keyword>
<dbReference type="PANTHER" id="PTHR43639">
    <property type="entry name" value="OXIDOREDUCTASE, SHORT-CHAIN DEHYDROGENASE/REDUCTASE FAMILY (AFU_ORTHOLOGUE AFUA_5G02870)"/>
    <property type="match status" value="1"/>
</dbReference>
<dbReference type="InterPro" id="IPR036291">
    <property type="entry name" value="NAD(P)-bd_dom_sf"/>
</dbReference>
<comment type="similarity">
    <text evidence="1">Belongs to the short-chain dehydrogenases/reductases (SDR) family.</text>
</comment>
<dbReference type="PRINTS" id="PR00080">
    <property type="entry name" value="SDRFAMILY"/>
</dbReference>
<dbReference type="PANTHER" id="PTHR43639:SF1">
    <property type="entry name" value="SHORT-CHAIN DEHYDROGENASE_REDUCTASE FAMILY PROTEIN"/>
    <property type="match status" value="1"/>
</dbReference>
<dbReference type="NCBIfam" id="NF005559">
    <property type="entry name" value="PRK07231.1"/>
    <property type="match status" value="1"/>
</dbReference>
<name>A0ABW4JKY4_9BACL</name>
<dbReference type="GO" id="GO:0016491">
    <property type="term" value="F:oxidoreductase activity"/>
    <property type="evidence" value="ECO:0007669"/>
    <property type="project" value="UniProtKB-KW"/>
</dbReference>
<dbReference type="EMBL" id="JBHUCX010000058">
    <property type="protein sequence ID" value="MFD1676410.1"/>
    <property type="molecule type" value="Genomic_DNA"/>
</dbReference>
<dbReference type="Proteomes" id="UP001597079">
    <property type="component" value="Unassembled WGS sequence"/>
</dbReference>
<dbReference type="Gene3D" id="3.40.50.720">
    <property type="entry name" value="NAD(P)-binding Rossmann-like Domain"/>
    <property type="match status" value="1"/>
</dbReference>
<dbReference type="CDD" id="cd05233">
    <property type="entry name" value="SDR_c"/>
    <property type="match status" value="1"/>
</dbReference>
<evidence type="ECO:0000256" key="2">
    <source>
        <dbReference type="ARBA" id="ARBA00023002"/>
    </source>
</evidence>
<accession>A0ABW4JKY4</accession>
<reference evidence="4" key="1">
    <citation type="journal article" date="2019" name="Int. J. Syst. Evol. Microbiol.">
        <title>The Global Catalogue of Microorganisms (GCM) 10K type strain sequencing project: providing services to taxonomists for standard genome sequencing and annotation.</title>
        <authorList>
            <consortium name="The Broad Institute Genomics Platform"/>
            <consortium name="The Broad Institute Genome Sequencing Center for Infectious Disease"/>
            <person name="Wu L."/>
            <person name="Ma J."/>
        </authorList>
    </citation>
    <scope>NUCLEOTIDE SEQUENCE [LARGE SCALE GENOMIC DNA]</scope>
    <source>
        <strain evidence="4">CGMCC 1.12286</strain>
    </source>
</reference>
<proteinExistence type="inferred from homology"/>
<dbReference type="RefSeq" id="WP_377944310.1">
    <property type="nucleotide sequence ID" value="NZ_JBHUCX010000058.1"/>
</dbReference>